<dbReference type="GO" id="GO:0004222">
    <property type="term" value="F:metalloendopeptidase activity"/>
    <property type="evidence" value="ECO:0007669"/>
    <property type="project" value="TreeGrafter"/>
</dbReference>
<feature type="chain" id="PRO_5019304581" evidence="8">
    <location>
        <begin position="45"/>
        <end position="463"/>
    </location>
</feature>
<evidence type="ECO:0000259" key="9">
    <source>
        <dbReference type="Pfam" id="PF01551"/>
    </source>
</evidence>
<protein>
    <submittedName>
        <fullName evidence="11">Murein DD-endopeptidase MepM</fullName>
        <ecNumber evidence="11">3.4.24.-</ecNumber>
    </submittedName>
</protein>
<evidence type="ECO:0000256" key="2">
    <source>
        <dbReference type="ARBA" id="ARBA00004196"/>
    </source>
</evidence>
<dbReference type="EMBL" id="PQSP01000010">
    <property type="protein sequence ID" value="RUS65698.1"/>
    <property type="molecule type" value="Genomic_DNA"/>
</dbReference>
<evidence type="ECO:0000313" key="12">
    <source>
        <dbReference type="Proteomes" id="UP000286947"/>
    </source>
</evidence>
<evidence type="ECO:0000313" key="11">
    <source>
        <dbReference type="EMBL" id="RUS65698.1"/>
    </source>
</evidence>
<dbReference type="PANTHER" id="PTHR21666">
    <property type="entry name" value="PEPTIDASE-RELATED"/>
    <property type="match status" value="1"/>
</dbReference>
<dbReference type="SUPFAM" id="SSF51261">
    <property type="entry name" value="Duplicated hybrid motif"/>
    <property type="match status" value="1"/>
</dbReference>
<keyword evidence="7" id="KW-0482">Metalloprotease</keyword>
<evidence type="ECO:0000256" key="6">
    <source>
        <dbReference type="ARBA" id="ARBA00022833"/>
    </source>
</evidence>
<evidence type="ECO:0000256" key="7">
    <source>
        <dbReference type="ARBA" id="ARBA00023049"/>
    </source>
</evidence>
<organism evidence="11 12">
    <name type="scientific">Saezia sanguinis</name>
    <dbReference type="NCBI Taxonomy" id="1965230"/>
    <lineage>
        <taxon>Bacteria</taxon>
        <taxon>Pseudomonadati</taxon>
        <taxon>Pseudomonadota</taxon>
        <taxon>Betaproteobacteria</taxon>
        <taxon>Burkholderiales</taxon>
        <taxon>Saeziaceae</taxon>
        <taxon>Saezia</taxon>
    </lineage>
</organism>
<dbReference type="Gene3D" id="3.10.450.350">
    <property type="match status" value="2"/>
</dbReference>
<dbReference type="InterPro" id="IPR016047">
    <property type="entry name" value="M23ase_b-sheet_dom"/>
</dbReference>
<dbReference type="Gene3D" id="2.70.70.10">
    <property type="entry name" value="Glucose Permease (Domain IIA)"/>
    <property type="match status" value="1"/>
</dbReference>
<keyword evidence="6" id="KW-0862">Zinc</keyword>
<keyword evidence="12" id="KW-1185">Reference proteome</keyword>
<accession>A0A433SAD7</accession>
<dbReference type="CDD" id="cd12797">
    <property type="entry name" value="M23_peptidase"/>
    <property type="match status" value="1"/>
</dbReference>
<dbReference type="GO" id="GO:0006508">
    <property type="term" value="P:proteolysis"/>
    <property type="evidence" value="ECO:0007669"/>
    <property type="project" value="UniProtKB-KW"/>
</dbReference>
<dbReference type="InterPro" id="IPR011055">
    <property type="entry name" value="Dup_hybrid_motif"/>
</dbReference>
<feature type="signal peptide" evidence="8">
    <location>
        <begin position="1"/>
        <end position="44"/>
    </location>
</feature>
<dbReference type="PANTHER" id="PTHR21666:SF288">
    <property type="entry name" value="CELL DIVISION PROTEIN YTFB"/>
    <property type="match status" value="1"/>
</dbReference>
<evidence type="ECO:0000259" key="10">
    <source>
        <dbReference type="Pfam" id="PF19425"/>
    </source>
</evidence>
<dbReference type="RefSeq" id="WP_339801670.1">
    <property type="nucleotide sequence ID" value="NZ_CAWUGC010000004.1"/>
</dbReference>
<dbReference type="GO" id="GO:0030313">
    <property type="term" value="C:cell envelope"/>
    <property type="evidence" value="ECO:0007669"/>
    <property type="project" value="UniProtKB-SubCell"/>
</dbReference>
<comment type="caution">
    <text evidence="11">The sequence shown here is derived from an EMBL/GenBank/DDBJ whole genome shotgun (WGS) entry which is preliminary data.</text>
</comment>
<comment type="subcellular location">
    <subcellularLocation>
        <location evidence="2">Cell envelope</location>
    </subcellularLocation>
</comment>
<evidence type="ECO:0000256" key="3">
    <source>
        <dbReference type="ARBA" id="ARBA00022670"/>
    </source>
</evidence>
<dbReference type="Pfam" id="PF01551">
    <property type="entry name" value="Peptidase_M23"/>
    <property type="match status" value="1"/>
</dbReference>
<dbReference type="InterPro" id="IPR045834">
    <property type="entry name" value="Csd3_N2"/>
</dbReference>
<gene>
    <name evidence="11" type="primary">mepM</name>
    <name evidence="11" type="ORF">CUZ56_02784</name>
</gene>
<reference evidence="11 12" key="1">
    <citation type="submission" date="2018-01" db="EMBL/GenBank/DDBJ databases">
        <title>Saezia sanguinis gen. nov., sp. nov., in the order Burkholderiales isolated from human blood.</title>
        <authorList>
            <person name="Medina-Pascual M.J."/>
            <person name="Valdezate S."/>
            <person name="Monzon S."/>
            <person name="Cuesta I."/>
            <person name="Carrasco G."/>
            <person name="Villalon P."/>
            <person name="Saez-Nieto J.A."/>
        </authorList>
    </citation>
    <scope>NUCLEOTIDE SEQUENCE [LARGE SCALE GENOMIC DNA]</scope>
    <source>
        <strain evidence="11 12">CNM695-12</strain>
    </source>
</reference>
<comment type="cofactor">
    <cofactor evidence="1">
        <name>Zn(2+)</name>
        <dbReference type="ChEBI" id="CHEBI:29105"/>
    </cofactor>
</comment>
<dbReference type="Pfam" id="PF19425">
    <property type="entry name" value="Csd3_N2"/>
    <property type="match status" value="1"/>
</dbReference>
<dbReference type="EC" id="3.4.24.-" evidence="11"/>
<proteinExistence type="predicted"/>
<feature type="domain" description="Csd3-like second N-terminal" evidence="10">
    <location>
        <begin position="186"/>
        <end position="306"/>
    </location>
</feature>
<evidence type="ECO:0000256" key="1">
    <source>
        <dbReference type="ARBA" id="ARBA00001947"/>
    </source>
</evidence>
<evidence type="ECO:0000256" key="5">
    <source>
        <dbReference type="ARBA" id="ARBA00022801"/>
    </source>
</evidence>
<dbReference type="GO" id="GO:0046872">
    <property type="term" value="F:metal ion binding"/>
    <property type="evidence" value="ECO:0007669"/>
    <property type="project" value="UniProtKB-KW"/>
</dbReference>
<keyword evidence="4" id="KW-0479">Metal-binding</keyword>
<evidence type="ECO:0000256" key="4">
    <source>
        <dbReference type="ARBA" id="ARBA00022723"/>
    </source>
</evidence>
<keyword evidence="5 11" id="KW-0378">Hydrolase</keyword>
<feature type="domain" description="M23ase beta-sheet core" evidence="9">
    <location>
        <begin position="319"/>
        <end position="413"/>
    </location>
</feature>
<dbReference type="InterPro" id="IPR050570">
    <property type="entry name" value="Cell_wall_metabolism_enzyme"/>
</dbReference>
<dbReference type="Proteomes" id="UP000286947">
    <property type="component" value="Unassembled WGS sequence"/>
</dbReference>
<sequence length="463" mass="51080">MADWLSLPRAVKNLVLDGVVGSFKRHPRVTLLGASLLVCGSAMAALSVSPATDEAASVHVTAIERVLPVESELAQQADLLGEHQYSLYRDGYTRSSDTIQALFGRLGIDDAQALEFMRKDPLARLIMSSNRDVRVMAEVGQQGELVRLQAGLRSQTARHFNRITIQRNEEGNLTSVSETVPVEVRERVAMGTIKYSLYGATDAIGLPDNIAIQMVDIFGSRIDFTRHLRRGDTFQLVYESYEADGVPMGTGRILGAQFINGGRNYNAVWFQPDESVRGTYYTFDGKSLRTTFLAYPLEYTRVSSAFGRRLHPIQNTWRDHKGIDYAAPTGTTVRTVGDGRIEFAGVQRGYGNVVIVSHDKTRSTLYAHMSRIDVTKGQLVQQGDPIGAVGQTGWATGPHLHFEFKENGVQRDPAILAAQTEAQPIPENLQAEFDRTAQIHADLLGRVAELMVVRSTDTEVASR</sequence>
<evidence type="ECO:0000256" key="8">
    <source>
        <dbReference type="SAM" id="SignalP"/>
    </source>
</evidence>
<keyword evidence="3" id="KW-0645">Protease</keyword>
<name>A0A433SAD7_9BURK</name>
<dbReference type="AlphaFoldDB" id="A0A433SAD7"/>
<keyword evidence="8" id="KW-0732">Signal</keyword>